<dbReference type="CDD" id="cd08645">
    <property type="entry name" value="FMT_core_GART"/>
    <property type="match status" value="1"/>
</dbReference>
<comment type="function">
    <text evidence="6">Catalyzes the transfer of a formyl group from 10-formyltetrahydrofolate to 5-phospho-ribosyl-glycinamide (GAR), producing 5-phospho-ribosyl-N-formylglycinamide (FGAR) and tetrahydrofolate.</text>
</comment>
<feature type="domain" description="Formyl transferase N-terminal" evidence="7">
    <location>
        <begin position="6"/>
        <end position="184"/>
    </location>
</feature>
<feature type="site" description="Raises pKa of active site His" evidence="6">
    <location>
        <position position="147"/>
    </location>
</feature>
<evidence type="ECO:0000256" key="4">
    <source>
        <dbReference type="ARBA" id="ARBA00038440"/>
    </source>
</evidence>
<comment type="similarity">
    <text evidence="4 6">Belongs to the GART family.</text>
</comment>
<feature type="binding site" evidence="6">
    <location>
        <begin position="14"/>
        <end position="16"/>
    </location>
    <ligand>
        <name>N(1)-(5-phospho-beta-D-ribosyl)glycinamide</name>
        <dbReference type="ChEBI" id="CHEBI:143788"/>
    </ligand>
</feature>
<reference evidence="8" key="1">
    <citation type="submission" date="2022-11" db="EMBL/GenBank/DDBJ databases">
        <title>Complete Genome Sequences of three Polynucleobacter sp. Subcluster PnecC Strains KF022, KF023, and KF032 Isolated from a Shallow Eutrophic Lake in Japan.</title>
        <authorList>
            <person name="Ogata Y."/>
            <person name="Watanabe K."/>
            <person name="Takemine S."/>
            <person name="Shindo C."/>
            <person name="Kurokawa R."/>
            <person name="Suda W."/>
        </authorList>
    </citation>
    <scope>NUCLEOTIDE SEQUENCE</scope>
    <source>
        <strain evidence="8">KF023</strain>
    </source>
</reference>
<gene>
    <name evidence="6 8" type="primary">purN</name>
    <name evidence="8" type="ORF">PKF023_15880</name>
</gene>
<name>A0A9C7FAZ2_9BURK</name>
<dbReference type="InterPro" id="IPR004607">
    <property type="entry name" value="GART"/>
</dbReference>
<accession>A0A9C7FAZ2</accession>
<evidence type="ECO:0000256" key="1">
    <source>
        <dbReference type="ARBA" id="ARBA00005054"/>
    </source>
</evidence>
<evidence type="ECO:0000256" key="5">
    <source>
        <dbReference type="ARBA" id="ARBA00047664"/>
    </source>
</evidence>
<feature type="binding site" evidence="6">
    <location>
        <position position="67"/>
    </location>
    <ligand>
        <name>(6R)-10-formyltetrahydrofolate</name>
        <dbReference type="ChEBI" id="CHEBI:195366"/>
    </ligand>
</feature>
<dbReference type="PROSITE" id="PS00373">
    <property type="entry name" value="GART"/>
    <property type="match status" value="1"/>
</dbReference>
<dbReference type="GO" id="GO:0005829">
    <property type="term" value="C:cytosol"/>
    <property type="evidence" value="ECO:0007669"/>
    <property type="project" value="TreeGrafter"/>
</dbReference>
<dbReference type="InterPro" id="IPR036477">
    <property type="entry name" value="Formyl_transf_N_sf"/>
</dbReference>
<dbReference type="Gene3D" id="3.40.50.170">
    <property type="entry name" value="Formyl transferase, N-terminal domain"/>
    <property type="match status" value="1"/>
</dbReference>
<dbReference type="AlphaFoldDB" id="A0A9C7FAZ2"/>
<dbReference type="SUPFAM" id="SSF53328">
    <property type="entry name" value="Formyltransferase"/>
    <property type="match status" value="1"/>
</dbReference>
<evidence type="ECO:0000256" key="2">
    <source>
        <dbReference type="ARBA" id="ARBA00022679"/>
    </source>
</evidence>
<feature type="binding site" evidence="6">
    <location>
        <position position="109"/>
    </location>
    <ligand>
        <name>(6R)-10-formyltetrahydrofolate</name>
        <dbReference type="ChEBI" id="CHEBI:195366"/>
    </ligand>
</feature>
<organism evidence="8">
    <name type="scientific">Polynucleobacter yangtzensis</name>
    <dbReference type="NCBI Taxonomy" id="1743159"/>
    <lineage>
        <taxon>Bacteria</taxon>
        <taxon>Pseudomonadati</taxon>
        <taxon>Pseudomonadota</taxon>
        <taxon>Betaproteobacteria</taxon>
        <taxon>Burkholderiales</taxon>
        <taxon>Burkholderiaceae</taxon>
        <taxon>Polynucleobacter</taxon>
    </lineage>
</organism>
<dbReference type="EMBL" id="AP026973">
    <property type="protein sequence ID" value="BDT77785.1"/>
    <property type="molecule type" value="Genomic_DNA"/>
</dbReference>
<keyword evidence="3 6" id="KW-0658">Purine biosynthesis</keyword>
<protein>
    <recommendedName>
        <fullName evidence="6">Phosphoribosylglycinamide formyltransferase</fullName>
        <ecNumber evidence="6">2.1.2.2</ecNumber>
    </recommendedName>
    <alternativeName>
        <fullName evidence="6">5'-phosphoribosylglycinamide transformylase</fullName>
    </alternativeName>
    <alternativeName>
        <fullName evidence="6">GAR transformylase</fullName>
        <shortName evidence="6">GART</shortName>
    </alternativeName>
</protein>
<dbReference type="PANTHER" id="PTHR43369">
    <property type="entry name" value="PHOSPHORIBOSYLGLYCINAMIDE FORMYLTRANSFERASE"/>
    <property type="match status" value="1"/>
</dbReference>
<dbReference type="PANTHER" id="PTHR43369:SF2">
    <property type="entry name" value="PHOSPHORIBOSYLGLYCINAMIDE FORMYLTRANSFERASE"/>
    <property type="match status" value="1"/>
</dbReference>
<dbReference type="InterPro" id="IPR001555">
    <property type="entry name" value="GART_AS"/>
</dbReference>
<dbReference type="GO" id="GO:0004644">
    <property type="term" value="F:phosphoribosylglycinamide formyltransferase activity"/>
    <property type="evidence" value="ECO:0007669"/>
    <property type="project" value="UniProtKB-UniRule"/>
</dbReference>
<proteinExistence type="inferred from homology"/>
<dbReference type="EC" id="2.1.2.2" evidence="6"/>
<dbReference type="KEGG" id="pyt:PKF023_15880"/>
<dbReference type="NCBIfam" id="TIGR00639">
    <property type="entry name" value="PurN"/>
    <property type="match status" value="1"/>
</dbReference>
<feature type="binding site" evidence="6">
    <location>
        <begin position="92"/>
        <end position="95"/>
    </location>
    <ligand>
        <name>(6R)-10-formyltetrahydrofolate</name>
        <dbReference type="ChEBI" id="CHEBI:195366"/>
    </ligand>
</feature>
<keyword evidence="2 6" id="KW-0808">Transferase</keyword>
<dbReference type="Proteomes" id="UP001211097">
    <property type="component" value="Chromosome"/>
</dbReference>
<dbReference type="GO" id="GO:0006189">
    <property type="term" value="P:'de novo' IMP biosynthetic process"/>
    <property type="evidence" value="ECO:0007669"/>
    <property type="project" value="UniProtKB-UniRule"/>
</dbReference>
<evidence type="ECO:0000256" key="6">
    <source>
        <dbReference type="HAMAP-Rule" id="MF_01930"/>
    </source>
</evidence>
<evidence type="ECO:0000313" key="8">
    <source>
        <dbReference type="EMBL" id="BDT77785.1"/>
    </source>
</evidence>
<comment type="pathway">
    <text evidence="1 6">Purine metabolism; IMP biosynthesis via de novo pathway; N(2)-formyl-N(1)-(5-phospho-D-ribosyl)glycinamide from N(1)-(5-phospho-D-ribosyl)glycinamide (10-formyl THF route): step 1/1.</text>
</comment>
<sequence length="211" mass="23100">MGMPSIVTLISGRGSNFEAIYKTAQKEQWPVTFAGVIANHSAAKGLDFARSQGIPAFAIEHKEHPNRESFDAALIQQIDALGADLVVLAGFMRILTPGFIRHFEGRLINIHPALLPAFPGLHTHERALEAGVKEHGATVHFVNEGVDEGPIICQASVPVLEGDDADTLAARVLTAEHQIYPRAVKWFLDGRLRIEGNQVKLQPPESQFFKL</sequence>
<comment type="catalytic activity">
    <reaction evidence="5 6">
        <text>N(1)-(5-phospho-beta-D-ribosyl)glycinamide + (6R)-10-formyltetrahydrofolate = N(2)-formyl-N(1)-(5-phospho-beta-D-ribosyl)glycinamide + (6S)-5,6,7,8-tetrahydrofolate + H(+)</text>
        <dbReference type="Rhea" id="RHEA:15053"/>
        <dbReference type="ChEBI" id="CHEBI:15378"/>
        <dbReference type="ChEBI" id="CHEBI:57453"/>
        <dbReference type="ChEBI" id="CHEBI:143788"/>
        <dbReference type="ChEBI" id="CHEBI:147286"/>
        <dbReference type="ChEBI" id="CHEBI:195366"/>
        <dbReference type="EC" id="2.1.2.2"/>
    </reaction>
</comment>
<dbReference type="InterPro" id="IPR002376">
    <property type="entry name" value="Formyl_transf_N"/>
</dbReference>
<evidence type="ECO:0000256" key="3">
    <source>
        <dbReference type="ARBA" id="ARBA00022755"/>
    </source>
</evidence>
<feature type="active site" description="Proton donor" evidence="6">
    <location>
        <position position="111"/>
    </location>
</feature>
<evidence type="ECO:0000259" key="7">
    <source>
        <dbReference type="Pfam" id="PF00551"/>
    </source>
</evidence>
<dbReference type="Pfam" id="PF00551">
    <property type="entry name" value="Formyl_trans_N"/>
    <property type="match status" value="1"/>
</dbReference>
<dbReference type="HAMAP" id="MF_01930">
    <property type="entry name" value="PurN"/>
    <property type="match status" value="1"/>
</dbReference>